<dbReference type="InterPro" id="IPR011043">
    <property type="entry name" value="Gal_Oxase/kelch_b-propeller"/>
</dbReference>
<dbReference type="AlphaFoldDB" id="A0A1H7RMH7"/>
<keyword evidence="3" id="KW-1185">Reference proteome</keyword>
<dbReference type="PROSITE" id="PS51257">
    <property type="entry name" value="PROKAR_LIPOPROTEIN"/>
    <property type="match status" value="1"/>
</dbReference>
<keyword evidence="1" id="KW-0732">Signal</keyword>
<evidence type="ECO:0000256" key="1">
    <source>
        <dbReference type="SAM" id="SignalP"/>
    </source>
</evidence>
<accession>A0A1H7RMH7</accession>
<proteinExistence type="predicted"/>
<sequence>MRTAGRKHRTARSAAAVVAAVAAGVSCLAVGPAAQAVSPPGWTVQRTPALSGTLLSVARLDAHTTLAVGNIMVVKGPGRPLLLSRDDRDHRGWRVVPTPEDARTGDIYSSVSASSTKDAWVTGVSFTGLTVPAEHWNGRTWQTAEVPVPAHSGAGVHVAAVSPGDAWAAGWYFPTGASETRPLLRHWTGAGWHAVALPHGSDVANLVSVTATSAHDVWAVGYSTRDQPRVLHYDGRTWTQVAKLGFHGLYGEVGGVAAHGPNDVWAVGRVLTGEHDRGHALVLHWDGHAWHQVTAPRDAGPLASVTLTPQGILAVGENAAQTAGIALRSTATGLAEQALPRVAGTSPDPVAVTSEGNRITVVGELMPPTAALPSPLILAEP</sequence>
<dbReference type="RefSeq" id="WP_075004003.1">
    <property type="nucleotide sequence ID" value="NZ_BBPN01000055.1"/>
</dbReference>
<reference evidence="3" key="1">
    <citation type="submission" date="2016-10" db="EMBL/GenBank/DDBJ databases">
        <authorList>
            <person name="Varghese N."/>
        </authorList>
    </citation>
    <scope>NUCLEOTIDE SEQUENCE [LARGE SCALE GENOMIC DNA]</scope>
    <source>
        <strain evidence="3">DSM 45096 / BCRC 16803 / CGMCC 4.1857 / CIP 109030 / JCM 12277 / KCTC 19219 / NBRC 100920 / 33214</strain>
    </source>
</reference>
<dbReference type="EMBL" id="FOAZ01000010">
    <property type="protein sequence ID" value="SEL61238.1"/>
    <property type="molecule type" value="Genomic_DNA"/>
</dbReference>
<dbReference type="Proteomes" id="UP000183015">
    <property type="component" value="Unassembled WGS sequence"/>
</dbReference>
<protein>
    <submittedName>
        <fullName evidence="2">Uncharacterized protein</fullName>
    </submittedName>
</protein>
<dbReference type="SUPFAM" id="SSF50965">
    <property type="entry name" value="Galactose oxidase, central domain"/>
    <property type="match status" value="1"/>
</dbReference>
<dbReference type="STRING" id="235985.SAMN05414137_110206"/>
<evidence type="ECO:0000313" key="2">
    <source>
        <dbReference type="EMBL" id="SEL61238.1"/>
    </source>
</evidence>
<dbReference type="eggNOG" id="COG4447">
    <property type="taxonomic scope" value="Bacteria"/>
</dbReference>
<dbReference type="OrthoDB" id="3454650at2"/>
<name>A0A1H7RMH7_STRJI</name>
<evidence type="ECO:0000313" key="3">
    <source>
        <dbReference type="Proteomes" id="UP000183015"/>
    </source>
</evidence>
<feature type="signal peptide" evidence="1">
    <location>
        <begin position="1"/>
        <end position="36"/>
    </location>
</feature>
<organism evidence="2 3">
    <name type="scientific">Streptacidiphilus jiangxiensis</name>
    <dbReference type="NCBI Taxonomy" id="235985"/>
    <lineage>
        <taxon>Bacteria</taxon>
        <taxon>Bacillati</taxon>
        <taxon>Actinomycetota</taxon>
        <taxon>Actinomycetes</taxon>
        <taxon>Kitasatosporales</taxon>
        <taxon>Streptomycetaceae</taxon>
        <taxon>Streptacidiphilus</taxon>
    </lineage>
</organism>
<gene>
    <name evidence="2" type="ORF">SAMN05414137_110206</name>
</gene>
<feature type="chain" id="PRO_5010282003" evidence="1">
    <location>
        <begin position="37"/>
        <end position="381"/>
    </location>
</feature>